<feature type="signal peptide" evidence="2">
    <location>
        <begin position="1"/>
        <end position="36"/>
    </location>
</feature>
<evidence type="ECO:0000256" key="1">
    <source>
        <dbReference type="ARBA" id="ARBA00007553"/>
    </source>
</evidence>
<dbReference type="InterPro" id="IPR006619">
    <property type="entry name" value="PGRP_domain_met/bac"/>
</dbReference>
<proteinExistence type="inferred from homology"/>
<dbReference type="SMART" id="SM00701">
    <property type="entry name" value="PGRP"/>
    <property type="match status" value="1"/>
</dbReference>
<dbReference type="InterPro" id="IPR002477">
    <property type="entry name" value="Peptidoglycan-bd-like"/>
</dbReference>
<reference evidence="6" key="1">
    <citation type="journal article" date="2019" name="Int. J. Syst. Evol. Microbiol.">
        <title>The Global Catalogue of Microorganisms (GCM) 10K type strain sequencing project: providing services to taxonomists for standard genome sequencing and annotation.</title>
        <authorList>
            <consortium name="The Broad Institute Genomics Platform"/>
            <consortium name="The Broad Institute Genome Sequencing Center for Infectious Disease"/>
            <person name="Wu L."/>
            <person name="Ma J."/>
        </authorList>
    </citation>
    <scope>NUCLEOTIDE SEQUENCE [LARGE SCALE GENOMIC DNA]</scope>
    <source>
        <strain evidence="6">JCM 1365</strain>
    </source>
</reference>
<dbReference type="InterPro" id="IPR036366">
    <property type="entry name" value="PGBDSf"/>
</dbReference>
<evidence type="ECO:0000259" key="3">
    <source>
        <dbReference type="SMART" id="SM00644"/>
    </source>
</evidence>
<feature type="domain" description="Peptidoglycan recognition protein family" evidence="4">
    <location>
        <begin position="49"/>
        <end position="203"/>
    </location>
</feature>
<dbReference type="Proteomes" id="UP000623461">
    <property type="component" value="Unassembled WGS sequence"/>
</dbReference>
<comment type="similarity">
    <text evidence="1">Belongs to the N-acetylmuramoyl-L-alanine amidase 2 family.</text>
</comment>
<dbReference type="CDD" id="cd06583">
    <property type="entry name" value="PGRP"/>
    <property type="match status" value="1"/>
</dbReference>
<dbReference type="SMART" id="SM00644">
    <property type="entry name" value="Ami_2"/>
    <property type="match status" value="1"/>
</dbReference>
<evidence type="ECO:0000256" key="2">
    <source>
        <dbReference type="SAM" id="SignalP"/>
    </source>
</evidence>
<dbReference type="PROSITE" id="PS51318">
    <property type="entry name" value="TAT"/>
    <property type="match status" value="1"/>
</dbReference>
<dbReference type="InterPro" id="IPR002502">
    <property type="entry name" value="Amidase_domain"/>
</dbReference>
<dbReference type="PANTHER" id="PTHR11022:SF41">
    <property type="entry name" value="PEPTIDOGLYCAN-RECOGNITION PROTEIN LC-RELATED"/>
    <property type="match status" value="1"/>
</dbReference>
<sequence length="370" mass="38129">MRRLVTVNPSPGLARRSLLVGALGVGAAGALGVAKAAPSNAAVTAVARPTIASCATWGAQPATGAVSMTGPPQKILVHHTASANTTDYSQAAAYALARNIQQWHFARGWIDSGQQFTISRGGYTMEGRHRSIEGLGSGASTVFPLGAHCTGQNSTSIGIENEGTYMTSLPTTGQWNALVTLCAYLCQTYGLGPEDIYGHRDFLDTDCPGGALYAKLPQLRSDVATRLGTSNPTPAPTRTWPTLQQGSSGFRVTAAQYLLRHSGRTLTVDGAFGAGTKAVVVSFQQSKGLTADGVIGAGTWESPLAVTCSQGQTSDAVRGVQTALTAQGYAVTVDGVFGSGTASAVKSFQTAHALDADAVVGPNTWSRLLA</sequence>
<dbReference type="SUPFAM" id="SSF47090">
    <property type="entry name" value="PGBD-like"/>
    <property type="match status" value="2"/>
</dbReference>
<feature type="chain" id="PRO_5047085658" evidence="2">
    <location>
        <begin position="37"/>
        <end position="370"/>
    </location>
</feature>
<gene>
    <name evidence="5" type="ORF">GCM10009721_13530</name>
</gene>
<dbReference type="InterPro" id="IPR036365">
    <property type="entry name" value="PGBD-like_sf"/>
</dbReference>
<dbReference type="InterPro" id="IPR036505">
    <property type="entry name" value="Amidase/PGRP_sf"/>
</dbReference>
<dbReference type="EMBL" id="BMNZ01000002">
    <property type="protein sequence ID" value="GGM89541.1"/>
    <property type="molecule type" value="Genomic_DNA"/>
</dbReference>
<keyword evidence="2" id="KW-0732">Signal</keyword>
<dbReference type="Gene3D" id="1.10.101.10">
    <property type="entry name" value="PGBD-like superfamily/PGBD"/>
    <property type="match status" value="2"/>
</dbReference>
<dbReference type="Gene3D" id="3.40.80.10">
    <property type="entry name" value="Peptidoglycan recognition protein-like"/>
    <property type="match status" value="1"/>
</dbReference>
<dbReference type="InterPro" id="IPR006311">
    <property type="entry name" value="TAT_signal"/>
</dbReference>
<protein>
    <submittedName>
        <fullName evidence="5">N-acetylmuramoyl-L-alanine amidase</fullName>
    </submittedName>
</protein>
<organism evidence="5 6">
    <name type="scientific">Terrabacter tumescens</name>
    <dbReference type="NCBI Taxonomy" id="60443"/>
    <lineage>
        <taxon>Bacteria</taxon>
        <taxon>Bacillati</taxon>
        <taxon>Actinomycetota</taxon>
        <taxon>Actinomycetes</taxon>
        <taxon>Micrococcales</taxon>
        <taxon>Intrasporangiaceae</taxon>
        <taxon>Terrabacter</taxon>
    </lineage>
</organism>
<name>A0ABQ2HRJ6_9MICO</name>
<feature type="domain" description="N-acetylmuramoyl-L-alanine amidase" evidence="3">
    <location>
        <begin position="60"/>
        <end position="209"/>
    </location>
</feature>
<evidence type="ECO:0000259" key="4">
    <source>
        <dbReference type="SMART" id="SM00701"/>
    </source>
</evidence>
<dbReference type="InterPro" id="IPR015510">
    <property type="entry name" value="PGRP"/>
</dbReference>
<accession>A0ABQ2HRJ6</accession>
<evidence type="ECO:0000313" key="6">
    <source>
        <dbReference type="Proteomes" id="UP000623461"/>
    </source>
</evidence>
<dbReference type="Pfam" id="PF01510">
    <property type="entry name" value="Amidase_2"/>
    <property type="match status" value="1"/>
</dbReference>
<comment type="caution">
    <text evidence="5">The sequence shown here is derived from an EMBL/GenBank/DDBJ whole genome shotgun (WGS) entry which is preliminary data.</text>
</comment>
<dbReference type="Pfam" id="PF01471">
    <property type="entry name" value="PG_binding_1"/>
    <property type="match status" value="2"/>
</dbReference>
<dbReference type="PANTHER" id="PTHR11022">
    <property type="entry name" value="PEPTIDOGLYCAN RECOGNITION PROTEIN"/>
    <property type="match status" value="1"/>
</dbReference>
<keyword evidence="6" id="KW-1185">Reference proteome</keyword>
<evidence type="ECO:0000313" key="5">
    <source>
        <dbReference type="EMBL" id="GGM89541.1"/>
    </source>
</evidence>
<dbReference type="SUPFAM" id="SSF55846">
    <property type="entry name" value="N-acetylmuramoyl-L-alanine amidase-like"/>
    <property type="match status" value="1"/>
</dbReference>